<evidence type="ECO:0000259" key="4">
    <source>
        <dbReference type="Pfam" id="PF05843"/>
    </source>
</evidence>
<dbReference type="SUPFAM" id="SSF48452">
    <property type="entry name" value="TPR-like"/>
    <property type="match status" value="1"/>
</dbReference>
<gene>
    <name evidence="5" type="ORF">POM88_050171</name>
</gene>
<keyword evidence="6" id="KW-1185">Reference proteome</keyword>
<dbReference type="GO" id="GO:0005634">
    <property type="term" value="C:nucleus"/>
    <property type="evidence" value="ECO:0007669"/>
    <property type="project" value="UniProtKB-SubCell"/>
</dbReference>
<protein>
    <submittedName>
        <fullName evidence="5">Cleavage stimulation factor subunit 77</fullName>
    </submittedName>
</protein>
<name>A0AAD8GX10_9APIA</name>
<dbReference type="AlphaFoldDB" id="A0AAD8GX10"/>
<evidence type="ECO:0000256" key="2">
    <source>
        <dbReference type="ARBA" id="ARBA00022737"/>
    </source>
</evidence>
<keyword evidence="3" id="KW-0539">Nucleus</keyword>
<dbReference type="PANTHER" id="PTHR19980:SF0">
    <property type="entry name" value="CLEAVAGE STIMULATION FACTOR SUBUNIT 3"/>
    <property type="match status" value="1"/>
</dbReference>
<reference evidence="5" key="1">
    <citation type="submission" date="2023-02" db="EMBL/GenBank/DDBJ databases">
        <title>Genome of toxic invasive species Heracleum sosnowskyi carries increased number of genes despite the absence of recent whole-genome duplications.</title>
        <authorList>
            <person name="Schelkunov M."/>
            <person name="Shtratnikova V."/>
            <person name="Makarenko M."/>
            <person name="Klepikova A."/>
            <person name="Omelchenko D."/>
            <person name="Novikova G."/>
            <person name="Obukhova E."/>
            <person name="Bogdanov V."/>
            <person name="Penin A."/>
            <person name="Logacheva M."/>
        </authorList>
    </citation>
    <scope>NUCLEOTIDE SEQUENCE</scope>
    <source>
        <strain evidence="5">Hsosn_3</strain>
        <tissue evidence="5">Leaf</tissue>
    </source>
</reference>
<dbReference type="GO" id="GO:0031124">
    <property type="term" value="P:mRNA 3'-end processing"/>
    <property type="evidence" value="ECO:0007669"/>
    <property type="project" value="InterPro"/>
</dbReference>
<reference evidence="5" key="2">
    <citation type="submission" date="2023-05" db="EMBL/GenBank/DDBJ databases">
        <authorList>
            <person name="Schelkunov M.I."/>
        </authorList>
    </citation>
    <scope>NUCLEOTIDE SEQUENCE</scope>
    <source>
        <strain evidence="5">Hsosn_3</strain>
        <tissue evidence="5">Leaf</tissue>
    </source>
</reference>
<feature type="domain" description="Suppressor of forked" evidence="4">
    <location>
        <begin position="62"/>
        <end position="185"/>
    </location>
</feature>
<dbReference type="EMBL" id="JAUIZM010000011">
    <property type="protein sequence ID" value="KAK1356915.1"/>
    <property type="molecule type" value="Genomic_DNA"/>
</dbReference>
<dbReference type="InterPro" id="IPR045243">
    <property type="entry name" value="Rna14-like"/>
</dbReference>
<dbReference type="Proteomes" id="UP001237642">
    <property type="component" value="Unassembled WGS sequence"/>
</dbReference>
<sequence length="186" mass="21235">MDVAKHVLRSEVTSAIQVNDYINPKNLPQLMLSKIYWVLKASKGDTKDSIPLSTLPFERGNQLRDSELLRYAYAELEESRGSFQPAKKTGEGLLKDPTNTTALSHIRTGFIRFLRRTEGVEAARKYFLAERNSPSCTYQVYVAYAMVAFCLDKDAKVAHKVFELGLKHYMQEPGYILEYADFLSRL</sequence>
<dbReference type="Gene3D" id="1.25.40.1040">
    <property type="match status" value="1"/>
</dbReference>
<dbReference type="PANTHER" id="PTHR19980">
    <property type="entry name" value="RNA CLEAVAGE STIMULATION FACTOR"/>
    <property type="match status" value="1"/>
</dbReference>
<evidence type="ECO:0000256" key="3">
    <source>
        <dbReference type="ARBA" id="ARBA00023242"/>
    </source>
</evidence>
<dbReference type="InterPro" id="IPR008847">
    <property type="entry name" value="Suf"/>
</dbReference>
<dbReference type="InterPro" id="IPR011990">
    <property type="entry name" value="TPR-like_helical_dom_sf"/>
</dbReference>
<evidence type="ECO:0000313" key="6">
    <source>
        <dbReference type="Proteomes" id="UP001237642"/>
    </source>
</evidence>
<dbReference type="Pfam" id="PF05843">
    <property type="entry name" value="Suf"/>
    <property type="match status" value="1"/>
</dbReference>
<evidence type="ECO:0000313" key="5">
    <source>
        <dbReference type="EMBL" id="KAK1356915.1"/>
    </source>
</evidence>
<comment type="caution">
    <text evidence="5">The sequence shown here is derived from an EMBL/GenBank/DDBJ whole genome shotgun (WGS) entry which is preliminary data.</text>
</comment>
<comment type="subcellular location">
    <subcellularLocation>
        <location evidence="1">Nucleus</location>
    </subcellularLocation>
</comment>
<organism evidence="5 6">
    <name type="scientific">Heracleum sosnowskyi</name>
    <dbReference type="NCBI Taxonomy" id="360622"/>
    <lineage>
        <taxon>Eukaryota</taxon>
        <taxon>Viridiplantae</taxon>
        <taxon>Streptophyta</taxon>
        <taxon>Embryophyta</taxon>
        <taxon>Tracheophyta</taxon>
        <taxon>Spermatophyta</taxon>
        <taxon>Magnoliopsida</taxon>
        <taxon>eudicotyledons</taxon>
        <taxon>Gunneridae</taxon>
        <taxon>Pentapetalae</taxon>
        <taxon>asterids</taxon>
        <taxon>campanulids</taxon>
        <taxon>Apiales</taxon>
        <taxon>Apiaceae</taxon>
        <taxon>Apioideae</taxon>
        <taxon>apioid superclade</taxon>
        <taxon>Tordylieae</taxon>
        <taxon>Tordyliinae</taxon>
        <taxon>Heracleum</taxon>
    </lineage>
</organism>
<accession>A0AAD8GX10</accession>
<evidence type="ECO:0000256" key="1">
    <source>
        <dbReference type="ARBA" id="ARBA00004123"/>
    </source>
</evidence>
<dbReference type="GO" id="GO:0003729">
    <property type="term" value="F:mRNA binding"/>
    <property type="evidence" value="ECO:0007669"/>
    <property type="project" value="TreeGrafter"/>
</dbReference>
<proteinExistence type="predicted"/>
<keyword evidence="2" id="KW-0677">Repeat</keyword>